<dbReference type="Gene3D" id="3.40.140.10">
    <property type="entry name" value="Cytidine Deaminase, domain 2"/>
    <property type="match status" value="1"/>
</dbReference>
<dbReference type="MEROPS" id="M67.A03"/>
<dbReference type="OrthoDB" id="446074at2759"/>
<feature type="non-terminal residue" evidence="2">
    <location>
        <position position="1"/>
    </location>
</feature>
<dbReference type="SMART" id="SM00232">
    <property type="entry name" value="JAB_MPN"/>
    <property type="match status" value="1"/>
</dbReference>
<dbReference type="AlphaFoldDB" id="L1IPS9"/>
<dbReference type="HOGENOM" id="CLU_053351_2_1_1"/>
<name>L1IPS9_GUITC</name>
<organism evidence="2">
    <name type="scientific">Guillardia theta (strain CCMP2712)</name>
    <name type="common">Cryptophyte</name>
    <dbReference type="NCBI Taxonomy" id="905079"/>
    <lineage>
        <taxon>Eukaryota</taxon>
        <taxon>Cryptophyceae</taxon>
        <taxon>Pyrenomonadales</taxon>
        <taxon>Geminigeraceae</taxon>
        <taxon>Guillardia</taxon>
    </lineage>
</organism>
<dbReference type="EnsemblProtists" id="EKX37894">
    <property type="protein sequence ID" value="EKX37894"/>
    <property type="gene ID" value="GUITHDRAFT_46340"/>
</dbReference>
<dbReference type="InterPro" id="IPR037518">
    <property type="entry name" value="MPN"/>
</dbReference>
<dbReference type="PANTHER" id="PTHR10410">
    <property type="entry name" value="EUKARYOTIC TRANSLATION INITIATION FACTOR 3 -RELATED"/>
    <property type="match status" value="1"/>
</dbReference>
<protein>
    <recommendedName>
        <fullName evidence="1">MPN domain-containing protein</fullName>
    </recommendedName>
</protein>
<proteinExistence type="predicted"/>
<accession>L1IPS9</accession>
<dbReference type="InterPro" id="IPR000555">
    <property type="entry name" value="JAMM/MPN+_dom"/>
</dbReference>
<dbReference type="InterPro" id="IPR050242">
    <property type="entry name" value="JAMM_MPN+_peptidase_M67A"/>
</dbReference>
<dbReference type="PaxDb" id="55529-EKX37894"/>
<dbReference type="EMBL" id="JH993053">
    <property type="protein sequence ID" value="EKX37894.1"/>
    <property type="molecule type" value="Genomic_DNA"/>
</dbReference>
<feature type="domain" description="MPN" evidence="1">
    <location>
        <begin position="1"/>
        <end position="119"/>
    </location>
</feature>
<dbReference type="STRING" id="905079.L1IPS9"/>
<sequence>CLAHALSTESEEIMGLLLGDLDNDELMARVWSVSLQRREQAARSDDRVEISPEQLAAATEEAERLGEHLGRPTRVVGWYHSHPHLAVVPSHVDVSTQAMYQQMDTGFIGLIFSVFNSGR</sequence>
<dbReference type="KEGG" id="gtt:GUITHDRAFT_46340"/>
<dbReference type="RefSeq" id="XP_005824874.1">
    <property type="nucleotide sequence ID" value="XM_005824817.1"/>
</dbReference>
<dbReference type="PROSITE" id="PS50249">
    <property type="entry name" value="MPN"/>
    <property type="match status" value="1"/>
</dbReference>
<reference evidence="2 4" key="1">
    <citation type="journal article" date="2012" name="Nature">
        <title>Algal genomes reveal evolutionary mosaicism and the fate of nucleomorphs.</title>
        <authorList>
            <consortium name="DOE Joint Genome Institute"/>
            <person name="Curtis B.A."/>
            <person name="Tanifuji G."/>
            <person name="Burki F."/>
            <person name="Gruber A."/>
            <person name="Irimia M."/>
            <person name="Maruyama S."/>
            <person name="Arias M.C."/>
            <person name="Ball S.G."/>
            <person name="Gile G.H."/>
            <person name="Hirakawa Y."/>
            <person name="Hopkins J.F."/>
            <person name="Kuo A."/>
            <person name="Rensing S.A."/>
            <person name="Schmutz J."/>
            <person name="Symeonidi A."/>
            <person name="Elias M."/>
            <person name="Eveleigh R.J."/>
            <person name="Herman E.K."/>
            <person name="Klute M.J."/>
            <person name="Nakayama T."/>
            <person name="Obornik M."/>
            <person name="Reyes-Prieto A."/>
            <person name="Armbrust E.V."/>
            <person name="Aves S.J."/>
            <person name="Beiko R.G."/>
            <person name="Coutinho P."/>
            <person name="Dacks J.B."/>
            <person name="Durnford D.G."/>
            <person name="Fast N.M."/>
            <person name="Green B.R."/>
            <person name="Grisdale C.J."/>
            <person name="Hempel F."/>
            <person name="Henrissat B."/>
            <person name="Hoppner M.P."/>
            <person name="Ishida K."/>
            <person name="Kim E."/>
            <person name="Koreny L."/>
            <person name="Kroth P.G."/>
            <person name="Liu Y."/>
            <person name="Malik S.B."/>
            <person name="Maier U.G."/>
            <person name="McRose D."/>
            <person name="Mock T."/>
            <person name="Neilson J.A."/>
            <person name="Onodera N.T."/>
            <person name="Poole A.M."/>
            <person name="Pritham E.J."/>
            <person name="Richards T.A."/>
            <person name="Rocap G."/>
            <person name="Roy S.W."/>
            <person name="Sarai C."/>
            <person name="Schaack S."/>
            <person name="Shirato S."/>
            <person name="Slamovits C.H."/>
            <person name="Spencer D.F."/>
            <person name="Suzuki S."/>
            <person name="Worden A.Z."/>
            <person name="Zauner S."/>
            <person name="Barry K."/>
            <person name="Bell C."/>
            <person name="Bharti A.K."/>
            <person name="Crow J.A."/>
            <person name="Grimwood J."/>
            <person name="Kramer R."/>
            <person name="Lindquist E."/>
            <person name="Lucas S."/>
            <person name="Salamov A."/>
            <person name="McFadden G.I."/>
            <person name="Lane C.E."/>
            <person name="Keeling P.J."/>
            <person name="Gray M.W."/>
            <person name="Grigoriev I.V."/>
            <person name="Archibald J.M."/>
        </authorList>
    </citation>
    <scope>NUCLEOTIDE SEQUENCE</scope>
    <source>
        <strain evidence="2 4">CCMP2712</strain>
    </source>
</reference>
<gene>
    <name evidence="2" type="ORF">GUITHDRAFT_46340</name>
</gene>
<dbReference type="Proteomes" id="UP000011087">
    <property type="component" value="Unassembled WGS sequence"/>
</dbReference>
<dbReference type="eggNOG" id="KOG1555">
    <property type="taxonomic scope" value="Eukaryota"/>
</dbReference>
<dbReference type="OMA" id="THAMSTE"/>
<dbReference type="SUPFAM" id="SSF102712">
    <property type="entry name" value="JAB1/MPN domain"/>
    <property type="match status" value="1"/>
</dbReference>
<feature type="non-terminal residue" evidence="2">
    <location>
        <position position="119"/>
    </location>
</feature>
<reference evidence="3" key="3">
    <citation type="submission" date="2016-03" db="UniProtKB">
        <authorList>
            <consortium name="EnsemblProtists"/>
        </authorList>
    </citation>
    <scope>IDENTIFICATION</scope>
</reference>
<dbReference type="GeneID" id="17294682"/>
<dbReference type="GO" id="GO:0008237">
    <property type="term" value="F:metallopeptidase activity"/>
    <property type="evidence" value="ECO:0007669"/>
    <property type="project" value="InterPro"/>
</dbReference>
<evidence type="ECO:0000313" key="2">
    <source>
        <dbReference type="EMBL" id="EKX37894.1"/>
    </source>
</evidence>
<dbReference type="Pfam" id="PF01398">
    <property type="entry name" value="JAB"/>
    <property type="match status" value="1"/>
</dbReference>
<reference evidence="4" key="2">
    <citation type="submission" date="2012-11" db="EMBL/GenBank/DDBJ databases">
        <authorList>
            <person name="Kuo A."/>
            <person name="Curtis B.A."/>
            <person name="Tanifuji G."/>
            <person name="Burki F."/>
            <person name="Gruber A."/>
            <person name="Irimia M."/>
            <person name="Maruyama S."/>
            <person name="Arias M.C."/>
            <person name="Ball S.G."/>
            <person name="Gile G.H."/>
            <person name="Hirakawa Y."/>
            <person name="Hopkins J.F."/>
            <person name="Rensing S.A."/>
            <person name="Schmutz J."/>
            <person name="Symeonidi A."/>
            <person name="Elias M."/>
            <person name="Eveleigh R.J."/>
            <person name="Herman E.K."/>
            <person name="Klute M.J."/>
            <person name="Nakayama T."/>
            <person name="Obornik M."/>
            <person name="Reyes-Prieto A."/>
            <person name="Armbrust E.V."/>
            <person name="Aves S.J."/>
            <person name="Beiko R.G."/>
            <person name="Coutinho P."/>
            <person name="Dacks J.B."/>
            <person name="Durnford D.G."/>
            <person name="Fast N.M."/>
            <person name="Green B.R."/>
            <person name="Grisdale C."/>
            <person name="Hempe F."/>
            <person name="Henrissat B."/>
            <person name="Hoppner M.P."/>
            <person name="Ishida K.-I."/>
            <person name="Kim E."/>
            <person name="Koreny L."/>
            <person name="Kroth P.G."/>
            <person name="Liu Y."/>
            <person name="Malik S.-B."/>
            <person name="Maier U.G."/>
            <person name="McRose D."/>
            <person name="Mock T."/>
            <person name="Neilson J.A."/>
            <person name="Onodera N.T."/>
            <person name="Poole A.M."/>
            <person name="Pritham E.J."/>
            <person name="Richards T.A."/>
            <person name="Rocap G."/>
            <person name="Roy S.W."/>
            <person name="Sarai C."/>
            <person name="Schaack S."/>
            <person name="Shirato S."/>
            <person name="Slamovits C.H."/>
            <person name="Spencer D.F."/>
            <person name="Suzuki S."/>
            <person name="Worden A.Z."/>
            <person name="Zauner S."/>
            <person name="Barry K."/>
            <person name="Bell C."/>
            <person name="Bharti A.K."/>
            <person name="Crow J.A."/>
            <person name="Grimwood J."/>
            <person name="Kramer R."/>
            <person name="Lindquist E."/>
            <person name="Lucas S."/>
            <person name="Salamov A."/>
            <person name="McFadden G.I."/>
            <person name="Lane C.E."/>
            <person name="Keeling P.J."/>
            <person name="Gray M.W."/>
            <person name="Grigoriev I.V."/>
            <person name="Archibald J.M."/>
        </authorList>
    </citation>
    <scope>NUCLEOTIDE SEQUENCE</scope>
    <source>
        <strain evidence="4">CCMP2712</strain>
    </source>
</reference>
<evidence type="ECO:0000313" key="4">
    <source>
        <dbReference type="Proteomes" id="UP000011087"/>
    </source>
</evidence>
<evidence type="ECO:0000313" key="3">
    <source>
        <dbReference type="EnsemblProtists" id="EKX37894"/>
    </source>
</evidence>
<evidence type="ECO:0000259" key="1">
    <source>
        <dbReference type="PROSITE" id="PS50249"/>
    </source>
</evidence>
<keyword evidence="4" id="KW-1185">Reference proteome</keyword>